<comment type="caution">
    <text evidence="1">The sequence shown here is derived from an EMBL/GenBank/DDBJ whole genome shotgun (WGS) entry which is preliminary data.</text>
</comment>
<dbReference type="AlphaFoldDB" id="A0A0P9F599"/>
<dbReference type="GeneID" id="84222181"/>
<evidence type="ECO:0000313" key="1">
    <source>
        <dbReference type="EMBL" id="KPV47103.1"/>
    </source>
</evidence>
<keyword evidence="3" id="KW-1185">Reference proteome</keyword>
<accession>A0A0P9F599</accession>
<dbReference type="OrthoDB" id="56740at2157"/>
<proteinExistence type="predicted"/>
<protein>
    <submittedName>
        <fullName evidence="1">Uncharacterized protein</fullName>
    </submittedName>
</protein>
<dbReference type="RefSeq" id="WP_048101789.1">
    <property type="nucleotide sequence ID" value="NZ_JBBYJF010000003.1"/>
</dbReference>
<dbReference type="PATRIC" id="fig|507754.4.peg.1142"/>
<evidence type="ECO:0000313" key="2">
    <source>
        <dbReference type="EMBL" id="KQB34366.1"/>
    </source>
</evidence>
<gene>
    <name evidence="2" type="ORF">AOG54_05095</name>
    <name evidence="1" type="ORF">SE19_02500</name>
</gene>
<reference evidence="2 3" key="2">
    <citation type="submission" date="2015-09" db="EMBL/GenBank/DDBJ databases">
        <title>Heavy metals and arsenic resistance mechanisms in polyextremophilic archaea of the family Ferroplasmaceae.</title>
        <authorList>
            <person name="Bulaev A.G."/>
            <person name="Kanygina A.V."/>
        </authorList>
    </citation>
    <scope>NUCLEOTIDE SEQUENCE [LARGE SCALE GENOMIC DNA]</scope>
    <source>
        <strain evidence="2 3">VT</strain>
    </source>
</reference>
<dbReference type="Proteomes" id="UP000050515">
    <property type="component" value="Unassembled WGS sequence"/>
</dbReference>
<dbReference type="EMBL" id="LKBG01000244">
    <property type="protein sequence ID" value="KQB34366.1"/>
    <property type="molecule type" value="Genomic_DNA"/>
</dbReference>
<sequence>MDMIEIKKGSKYRVISGSGDDKPMITDGEYVGYAILGEEGALGFRVQDNNSQKIRLIPINSIAYIEFDEENLVIKNKDEEKDKTNYIV</sequence>
<dbReference type="Proteomes" id="UP000050320">
    <property type="component" value="Unassembled WGS sequence"/>
</dbReference>
<name>A0A0P9F599_9ARCH</name>
<reference evidence="1 4" key="1">
    <citation type="submission" date="2015-09" db="EMBL/GenBank/DDBJ databases">
        <title>Draft genome sequence of Acidiplasma aeolicum DSM 18409.</title>
        <authorList>
            <person name="Hemp J."/>
        </authorList>
    </citation>
    <scope>NUCLEOTIDE SEQUENCE [LARGE SCALE GENOMIC DNA]</scope>
    <source>
        <strain evidence="1 4">V</strain>
    </source>
</reference>
<evidence type="ECO:0000313" key="4">
    <source>
        <dbReference type="Proteomes" id="UP000050515"/>
    </source>
</evidence>
<dbReference type="EMBL" id="LJCQ01000133">
    <property type="protein sequence ID" value="KPV47103.1"/>
    <property type="molecule type" value="Genomic_DNA"/>
</dbReference>
<evidence type="ECO:0000313" key="3">
    <source>
        <dbReference type="Proteomes" id="UP000050320"/>
    </source>
</evidence>
<organism evidence="1 4">
    <name type="scientific">Acidiplasma aeolicum</name>
    <dbReference type="NCBI Taxonomy" id="507754"/>
    <lineage>
        <taxon>Archaea</taxon>
        <taxon>Methanobacteriati</taxon>
        <taxon>Thermoplasmatota</taxon>
        <taxon>Thermoplasmata</taxon>
        <taxon>Thermoplasmatales</taxon>
        <taxon>Ferroplasmaceae</taxon>
        <taxon>Acidiplasma</taxon>
    </lineage>
</organism>